<sequence>MGPCTTSWLTFRPQSELSLRNGRDRNCAHALTASCARRDGQLASVEIEDMSLQQISRLAAEAILPVLEAAGQHLEYLGILSLDPMASPCTRGLLHGLRALRQRRKRVELGELFVAPLVDPEQEVREVVEIMGPPRRFGIRMPMAWARCGEAVECIIGRLGVQARRAGAPLPQPGSALPAAPQQQQQQQRQAEEAGPRPAHSADEAGDLPQGSAELLQGSAPSTATCALRRSLQHMRDGASGRGYDIGACGASSSAALSCGSPGGGARAGAANGRLQLLLLSGPAAAALTQSPPELERWVYHGDGHELYAGGGLFSWESLRAVQSLPSLGAILVACDMAGARPVEAEAAASLLPLDGGGAPSDGVRVVRLPRGCLPDQLADQPLQLSLELQKQIMCGVLEALQVDWDAQAAGPGGLGGGISREAILWLQAMRRELMRGLPGALWCGTQRAAAAGSAAAGEGASPGSSAVTQSR</sequence>
<organism evidence="2 3">
    <name type="scientific">Gonium pectorale</name>
    <name type="common">Green alga</name>
    <dbReference type="NCBI Taxonomy" id="33097"/>
    <lineage>
        <taxon>Eukaryota</taxon>
        <taxon>Viridiplantae</taxon>
        <taxon>Chlorophyta</taxon>
        <taxon>core chlorophytes</taxon>
        <taxon>Chlorophyceae</taxon>
        <taxon>CS clade</taxon>
        <taxon>Chlamydomonadales</taxon>
        <taxon>Volvocaceae</taxon>
        <taxon>Gonium</taxon>
    </lineage>
</organism>
<feature type="region of interest" description="Disordered" evidence="1">
    <location>
        <begin position="167"/>
        <end position="215"/>
    </location>
</feature>
<dbReference type="AlphaFoldDB" id="A0A150H2F8"/>
<evidence type="ECO:0000256" key="1">
    <source>
        <dbReference type="SAM" id="MobiDB-lite"/>
    </source>
</evidence>
<feature type="compositionally biased region" description="Basic and acidic residues" evidence="1">
    <location>
        <begin position="190"/>
        <end position="203"/>
    </location>
</feature>
<dbReference type="Proteomes" id="UP000075714">
    <property type="component" value="Unassembled WGS sequence"/>
</dbReference>
<accession>A0A150H2F8</accession>
<protein>
    <submittedName>
        <fullName evidence="2">Uncharacterized protein</fullName>
    </submittedName>
</protein>
<feature type="compositionally biased region" description="Low complexity" evidence="1">
    <location>
        <begin position="167"/>
        <end position="189"/>
    </location>
</feature>
<evidence type="ECO:0000313" key="2">
    <source>
        <dbReference type="EMBL" id="KXZ56356.1"/>
    </source>
</evidence>
<keyword evidence="3" id="KW-1185">Reference proteome</keyword>
<gene>
    <name evidence="2" type="ORF">GPECTOR_1g315</name>
</gene>
<reference evidence="3" key="1">
    <citation type="journal article" date="2016" name="Nat. Commun.">
        <title>The Gonium pectorale genome demonstrates co-option of cell cycle regulation during the evolution of multicellularity.</title>
        <authorList>
            <person name="Hanschen E.R."/>
            <person name="Marriage T.N."/>
            <person name="Ferris P.J."/>
            <person name="Hamaji T."/>
            <person name="Toyoda A."/>
            <person name="Fujiyama A."/>
            <person name="Neme R."/>
            <person name="Noguchi H."/>
            <person name="Minakuchi Y."/>
            <person name="Suzuki M."/>
            <person name="Kawai-Toyooka H."/>
            <person name="Smith D.R."/>
            <person name="Sparks H."/>
            <person name="Anderson J."/>
            <person name="Bakaric R."/>
            <person name="Luria V."/>
            <person name="Karger A."/>
            <person name="Kirschner M.W."/>
            <person name="Durand P.M."/>
            <person name="Michod R.E."/>
            <person name="Nozaki H."/>
            <person name="Olson B.J."/>
        </authorList>
    </citation>
    <scope>NUCLEOTIDE SEQUENCE [LARGE SCALE GENOMIC DNA]</scope>
    <source>
        <strain evidence="3">NIES-2863</strain>
    </source>
</reference>
<dbReference type="EMBL" id="LSYV01000002">
    <property type="protein sequence ID" value="KXZ56356.1"/>
    <property type="molecule type" value="Genomic_DNA"/>
</dbReference>
<name>A0A150H2F8_GONPE</name>
<comment type="caution">
    <text evidence="2">The sequence shown here is derived from an EMBL/GenBank/DDBJ whole genome shotgun (WGS) entry which is preliminary data.</text>
</comment>
<proteinExistence type="predicted"/>
<evidence type="ECO:0000313" key="3">
    <source>
        <dbReference type="Proteomes" id="UP000075714"/>
    </source>
</evidence>